<dbReference type="Proteomes" id="UP001419910">
    <property type="component" value="Unassembled WGS sequence"/>
</dbReference>
<accession>A0ABU9Y6Q4</accession>
<dbReference type="Gene3D" id="1.10.10.10">
    <property type="entry name" value="Winged helix-like DNA-binding domain superfamily/Winged helix DNA-binding domain"/>
    <property type="match status" value="1"/>
</dbReference>
<dbReference type="InterPro" id="IPR013249">
    <property type="entry name" value="RNA_pol_sigma70_r4_t2"/>
</dbReference>
<dbReference type="RefSeq" id="WP_343890403.1">
    <property type="nucleotide sequence ID" value="NZ_BAAAEH010000032.1"/>
</dbReference>
<reference evidence="2 3" key="1">
    <citation type="submission" date="2024-05" db="EMBL/GenBank/DDBJ databases">
        <authorList>
            <person name="Liu Q."/>
            <person name="Xin Y.-H."/>
        </authorList>
    </citation>
    <scope>NUCLEOTIDE SEQUENCE [LARGE SCALE GENOMIC DNA]</scope>
    <source>
        <strain evidence="2 3">CGMCC 1.10181</strain>
    </source>
</reference>
<dbReference type="EMBL" id="JBDIME010000017">
    <property type="protein sequence ID" value="MEN2791458.1"/>
    <property type="molecule type" value="Genomic_DNA"/>
</dbReference>
<evidence type="ECO:0000313" key="3">
    <source>
        <dbReference type="Proteomes" id="UP001419910"/>
    </source>
</evidence>
<organism evidence="2 3">
    <name type="scientific">Sphingomonas oligophenolica</name>
    <dbReference type="NCBI Taxonomy" id="301154"/>
    <lineage>
        <taxon>Bacteria</taxon>
        <taxon>Pseudomonadati</taxon>
        <taxon>Pseudomonadota</taxon>
        <taxon>Alphaproteobacteria</taxon>
        <taxon>Sphingomonadales</taxon>
        <taxon>Sphingomonadaceae</taxon>
        <taxon>Sphingomonas</taxon>
    </lineage>
</organism>
<dbReference type="InterPro" id="IPR036388">
    <property type="entry name" value="WH-like_DNA-bd_sf"/>
</dbReference>
<evidence type="ECO:0000313" key="2">
    <source>
        <dbReference type="EMBL" id="MEN2791458.1"/>
    </source>
</evidence>
<proteinExistence type="predicted"/>
<protein>
    <submittedName>
        <fullName evidence="2">Sigma-70 region 4 domain-containing protein</fullName>
    </submittedName>
</protein>
<sequence>MNRGEPEAVDLARLEAAVARLPRLQREILLAIRLEDLSYAEIAKCTGLTPRAVERQFAKGLEKLCRQMNGGKLRWWERWI</sequence>
<evidence type="ECO:0000259" key="1">
    <source>
        <dbReference type="Pfam" id="PF08281"/>
    </source>
</evidence>
<dbReference type="Pfam" id="PF08281">
    <property type="entry name" value="Sigma70_r4_2"/>
    <property type="match status" value="1"/>
</dbReference>
<dbReference type="InterPro" id="IPR013324">
    <property type="entry name" value="RNA_pol_sigma_r3/r4-like"/>
</dbReference>
<keyword evidence="3" id="KW-1185">Reference proteome</keyword>
<name>A0ABU9Y6Q4_9SPHN</name>
<feature type="domain" description="RNA polymerase sigma factor 70 region 4 type 2" evidence="1">
    <location>
        <begin position="12"/>
        <end position="64"/>
    </location>
</feature>
<comment type="caution">
    <text evidence="2">The sequence shown here is derived from an EMBL/GenBank/DDBJ whole genome shotgun (WGS) entry which is preliminary data.</text>
</comment>
<gene>
    <name evidence="2" type="ORF">ABC974_17610</name>
</gene>
<dbReference type="SUPFAM" id="SSF88659">
    <property type="entry name" value="Sigma3 and sigma4 domains of RNA polymerase sigma factors"/>
    <property type="match status" value="1"/>
</dbReference>